<reference evidence="9 12" key="2">
    <citation type="submission" date="2016-02" db="EMBL/GenBank/DDBJ databases">
        <authorList>
            <person name="Teng J.L."/>
            <person name="Tang Y."/>
            <person name="Huang Y."/>
            <person name="Guo F."/>
            <person name="Wei W."/>
            <person name="Chen J.H."/>
            <person name="Wong S.Y."/>
            <person name="Lau S.K."/>
            <person name="Woo P.C."/>
        </authorList>
    </citation>
    <scope>NUCLEOTIDE SEQUENCE [LARGE SCALE GENOMIC DNA]</scope>
    <source>
        <strain evidence="9 12">JCM 13375</strain>
    </source>
</reference>
<dbReference type="Gene3D" id="1.20.58.340">
    <property type="entry name" value="Magnesium transport protein CorA, transmembrane region"/>
    <property type="match status" value="2"/>
</dbReference>
<evidence type="ECO:0000256" key="3">
    <source>
        <dbReference type="ARBA" id="ARBA00022448"/>
    </source>
</evidence>
<evidence type="ECO:0000313" key="10">
    <source>
        <dbReference type="EMBL" id="KXP12585.1"/>
    </source>
</evidence>
<evidence type="ECO:0000256" key="5">
    <source>
        <dbReference type="ARBA" id="ARBA00022692"/>
    </source>
</evidence>
<dbReference type="GO" id="GO:0015087">
    <property type="term" value="F:cobalt ion transmembrane transporter activity"/>
    <property type="evidence" value="ECO:0007669"/>
    <property type="project" value="TreeGrafter"/>
</dbReference>
<dbReference type="EMBL" id="LSRE01000034">
    <property type="protein sequence ID" value="KXO93905.1"/>
    <property type="molecule type" value="Genomic_DNA"/>
</dbReference>
<accession>A0A138AQ89</accession>
<dbReference type="AlphaFoldDB" id="A0A138AQ89"/>
<dbReference type="Pfam" id="PF01544">
    <property type="entry name" value="CorA"/>
    <property type="match status" value="1"/>
</dbReference>
<evidence type="ECO:0000256" key="2">
    <source>
        <dbReference type="ARBA" id="ARBA00009765"/>
    </source>
</evidence>
<dbReference type="PANTHER" id="PTHR46494:SF1">
    <property type="entry name" value="CORA FAMILY METAL ION TRANSPORTER (EUROFUNG)"/>
    <property type="match status" value="1"/>
</dbReference>
<dbReference type="Proteomes" id="UP000070258">
    <property type="component" value="Unassembled WGS sequence"/>
</dbReference>
<organism evidence="10 11">
    <name type="scientific">Tsukamurella pseudospumae</name>
    <dbReference type="NCBI Taxonomy" id="239498"/>
    <lineage>
        <taxon>Bacteria</taxon>
        <taxon>Bacillati</taxon>
        <taxon>Actinomycetota</taxon>
        <taxon>Actinomycetes</taxon>
        <taxon>Mycobacteriales</taxon>
        <taxon>Tsukamurellaceae</taxon>
        <taxon>Tsukamurella</taxon>
    </lineage>
</organism>
<sequence length="325" mass="35925">MDVTIRTWNEGATGEPCFDRSDHAEVVTAEDALTRKSGLTWVDVLDPTEAQFAPLASALHLDKLAVEDALTVHERPKSLRYGEILFVTAYTVTEDGSTSRISMFLFAHGVLTVRLGPGFDVEGVADAIAENADLLRFGPHALELMLLDAVVDGYTARITAVDEKLDDVESILFDNRSSDRVSQVAFELHKNVGELRRIVLPMRDVVGSLLRRVSAATEKHDLLPYAEDVYDHTMRAADWTEGLRDAVESVRSTNLALVDNQLNTVMKKLTSWAAIIAVPTAITGYFGQNVPYPGFGKEWGFWLSLLVMAAIAGGLYVAFKKRRWL</sequence>
<keyword evidence="3" id="KW-0813">Transport</keyword>
<feature type="transmembrane region" description="Helical" evidence="8">
    <location>
        <begin position="269"/>
        <end position="287"/>
    </location>
</feature>
<dbReference type="GO" id="GO:0015095">
    <property type="term" value="F:magnesium ion transmembrane transporter activity"/>
    <property type="evidence" value="ECO:0007669"/>
    <property type="project" value="TreeGrafter"/>
</dbReference>
<dbReference type="EMBL" id="LSRF01000012">
    <property type="protein sequence ID" value="KXP12585.1"/>
    <property type="molecule type" value="Genomic_DNA"/>
</dbReference>
<keyword evidence="7 8" id="KW-0472">Membrane</keyword>
<feature type="transmembrane region" description="Helical" evidence="8">
    <location>
        <begin position="299"/>
        <end position="319"/>
    </location>
</feature>
<comment type="subcellular location">
    <subcellularLocation>
        <location evidence="1">Cell membrane</location>
        <topology evidence="1">Multi-pass membrane protein</topology>
    </subcellularLocation>
</comment>
<keyword evidence="4" id="KW-1003">Cell membrane</keyword>
<dbReference type="CDD" id="cd12822">
    <property type="entry name" value="TmCorA-like"/>
    <property type="match status" value="1"/>
</dbReference>
<keyword evidence="6 8" id="KW-1133">Transmembrane helix</keyword>
<dbReference type="RefSeq" id="WP_068570566.1">
    <property type="nucleotide sequence ID" value="NZ_LSRE01000034.1"/>
</dbReference>
<dbReference type="SUPFAM" id="SSF143865">
    <property type="entry name" value="CorA soluble domain-like"/>
    <property type="match status" value="1"/>
</dbReference>
<dbReference type="InterPro" id="IPR045861">
    <property type="entry name" value="CorA_cytoplasmic_dom"/>
</dbReference>
<gene>
    <name evidence="10" type="ORF">AXK60_05065</name>
    <name evidence="9" type="ORF">AXK61_05035</name>
</gene>
<proteinExistence type="inferred from homology"/>
<dbReference type="SUPFAM" id="SSF144083">
    <property type="entry name" value="Magnesium transport protein CorA, transmembrane region"/>
    <property type="match status" value="1"/>
</dbReference>
<evidence type="ECO:0008006" key="13">
    <source>
        <dbReference type="Google" id="ProtNLM"/>
    </source>
</evidence>
<evidence type="ECO:0000256" key="1">
    <source>
        <dbReference type="ARBA" id="ARBA00004651"/>
    </source>
</evidence>
<dbReference type="STRING" id="239498.AXK60_05065"/>
<evidence type="ECO:0000313" key="12">
    <source>
        <dbReference type="Proteomes" id="UP000070409"/>
    </source>
</evidence>
<dbReference type="Gene3D" id="3.30.460.20">
    <property type="entry name" value="CorA soluble domain-like"/>
    <property type="match status" value="1"/>
</dbReference>
<name>A0A138AQ89_9ACTN</name>
<dbReference type="InterPro" id="IPR002523">
    <property type="entry name" value="MgTranspt_CorA/ZnTranspt_ZntB"/>
</dbReference>
<evidence type="ECO:0000313" key="9">
    <source>
        <dbReference type="EMBL" id="KXO93905.1"/>
    </source>
</evidence>
<dbReference type="GO" id="GO:0000287">
    <property type="term" value="F:magnesium ion binding"/>
    <property type="evidence" value="ECO:0007669"/>
    <property type="project" value="TreeGrafter"/>
</dbReference>
<evidence type="ECO:0000256" key="8">
    <source>
        <dbReference type="SAM" id="Phobius"/>
    </source>
</evidence>
<dbReference type="PANTHER" id="PTHR46494">
    <property type="entry name" value="CORA FAMILY METAL ION TRANSPORTER (EUROFUNG)"/>
    <property type="match status" value="1"/>
</dbReference>
<comment type="caution">
    <text evidence="10">The sequence shown here is derived from an EMBL/GenBank/DDBJ whole genome shotgun (WGS) entry which is preliminary data.</text>
</comment>
<evidence type="ECO:0000313" key="11">
    <source>
        <dbReference type="Proteomes" id="UP000070258"/>
    </source>
</evidence>
<dbReference type="Proteomes" id="UP000070409">
    <property type="component" value="Unassembled WGS sequence"/>
</dbReference>
<keyword evidence="5 8" id="KW-0812">Transmembrane</keyword>
<evidence type="ECO:0000256" key="4">
    <source>
        <dbReference type="ARBA" id="ARBA00022475"/>
    </source>
</evidence>
<dbReference type="GO" id="GO:0005886">
    <property type="term" value="C:plasma membrane"/>
    <property type="evidence" value="ECO:0007669"/>
    <property type="project" value="UniProtKB-SubCell"/>
</dbReference>
<evidence type="ECO:0000256" key="6">
    <source>
        <dbReference type="ARBA" id="ARBA00022989"/>
    </source>
</evidence>
<reference evidence="10" key="3">
    <citation type="submission" date="2016-02" db="EMBL/GenBank/DDBJ databases">
        <authorList>
            <person name="Teng J.L."/>
            <person name="Yang Y."/>
            <person name="Huang Y."/>
            <person name="Guo F."/>
            <person name="Wei W."/>
            <person name="Chen J.H."/>
            <person name="Wong S.Y."/>
            <person name="Lau S.K."/>
            <person name="Woo P.C."/>
        </authorList>
    </citation>
    <scope>NUCLEOTIDE SEQUENCE</scope>
    <source>
        <strain evidence="10">JCM 15929</strain>
    </source>
</reference>
<protein>
    <recommendedName>
        <fullName evidence="13">Magnesium transporter</fullName>
    </recommendedName>
</protein>
<dbReference type="OrthoDB" id="9803416at2"/>
<evidence type="ECO:0000256" key="7">
    <source>
        <dbReference type="ARBA" id="ARBA00023136"/>
    </source>
</evidence>
<dbReference type="GO" id="GO:0050897">
    <property type="term" value="F:cobalt ion binding"/>
    <property type="evidence" value="ECO:0007669"/>
    <property type="project" value="TreeGrafter"/>
</dbReference>
<keyword evidence="12" id="KW-1185">Reference proteome</keyword>
<dbReference type="InterPro" id="IPR045863">
    <property type="entry name" value="CorA_TM1_TM2"/>
</dbReference>
<comment type="similarity">
    <text evidence="2">Belongs to the CorA metal ion transporter (MIT) (TC 1.A.35) family.</text>
</comment>
<reference evidence="11" key="1">
    <citation type="submission" date="2016-02" db="EMBL/GenBank/DDBJ databases">
        <authorList>
            <person name="Wen L."/>
            <person name="He K."/>
            <person name="Yang H."/>
        </authorList>
    </citation>
    <scope>NUCLEOTIDE SEQUENCE [LARGE SCALE GENOMIC DNA]</scope>
    <source>
        <strain evidence="11">JCM 15929</strain>
    </source>
</reference>